<gene>
    <name evidence="1" type="ORF">DES45_11912</name>
</gene>
<accession>A0A370H4V0</accession>
<protein>
    <submittedName>
        <fullName evidence="1">SPP1 family predicted phage head-tail adaptor</fullName>
    </submittedName>
</protein>
<evidence type="ECO:0000313" key="2">
    <source>
        <dbReference type="Proteomes" id="UP000254925"/>
    </source>
</evidence>
<organism evidence="1 2">
    <name type="scientific">Microvirga subterranea</name>
    <dbReference type="NCBI Taxonomy" id="186651"/>
    <lineage>
        <taxon>Bacteria</taxon>
        <taxon>Pseudomonadati</taxon>
        <taxon>Pseudomonadota</taxon>
        <taxon>Alphaproteobacteria</taxon>
        <taxon>Hyphomicrobiales</taxon>
        <taxon>Methylobacteriaceae</taxon>
        <taxon>Microvirga</taxon>
    </lineage>
</organism>
<proteinExistence type="predicted"/>
<keyword evidence="2" id="KW-1185">Reference proteome</keyword>
<comment type="caution">
    <text evidence="1">The sequence shown here is derived from an EMBL/GenBank/DDBJ whole genome shotgun (WGS) entry which is preliminary data.</text>
</comment>
<dbReference type="InterPro" id="IPR008767">
    <property type="entry name" value="Phage_SPP1_head-tail_adaptor"/>
</dbReference>
<dbReference type="EMBL" id="QQBB01000019">
    <property type="protein sequence ID" value="RDI51229.1"/>
    <property type="molecule type" value="Genomic_DNA"/>
</dbReference>
<dbReference type="Gene3D" id="2.40.10.270">
    <property type="entry name" value="Bacteriophage SPP1 head-tail adaptor protein"/>
    <property type="match status" value="1"/>
</dbReference>
<dbReference type="InterPro" id="IPR038666">
    <property type="entry name" value="SSP1_head-tail_sf"/>
</dbReference>
<dbReference type="RefSeq" id="WP_114773232.1">
    <property type="nucleotide sequence ID" value="NZ_QQBB01000019.1"/>
</dbReference>
<dbReference type="NCBIfam" id="TIGR01563">
    <property type="entry name" value="gp16_SPP1"/>
    <property type="match status" value="1"/>
</dbReference>
<evidence type="ECO:0000313" key="1">
    <source>
        <dbReference type="EMBL" id="RDI51229.1"/>
    </source>
</evidence>
<dbReference type="AlphaFoldDB" id="A0A370H4V0"/>
<dbReference type="OrthoDB" id="7478737at2"/>
<dbReference type="Pfam" id="PF05521">
    <property type="entry name" value="Phage_HCP"/>
    <property type="match status" value="1"/>
</dbReference>
<dbReference type="Proteomes" id="UP000254925">
    <property type="component" value="Unassembled WGS sequence"/>
</dbReference>
<sequence length="105" mass="12179">MRAGLMDRRISIEHYTSVPDEYGNEVPTWAEMANVWASVQQETGREFIQASAITPERRVVFRIRWMDGITTAHRIIYDSRQHDIHEVRELGRREGIELHTTATGA</sequence>
<reference evidence="1 2" key="1">
    <citation type="submission" date="2018-07" db="EMBL/GenBank/DDBJ databases">
        <title>Genomic Encyclopedia of Type Strains, Phase IV (KMG-IV): sequencing the most valuable type-strain genomes for metagenomic binning, comparative biology and taxonomic classification.</title>
        <authorList>
            <person name="Goeker M."/>
        </authorList>
    </citation>
    <scope>NUCLEOTIDE SEQUENCE [LARGE SCALE GENOMIC DNA]</scope>
    <source>
        <strain evidence="1 2">DSM 14364</strain>
    </source>
</reference>
<name>A0A370H4V0_9HYPH</name>